<reference evidence="6" key="2">
    <citation type="submission" date="2020-09" db="EMBL/GenBank/DDBJ databases">
        <authorList>
            <person name="Sun Q."/>
            <person name="Kim S."/>
        </authorList>
    </citation>
    <scope>NUCLEOTIDE SEQUENCE</scope>
    <source>
        <strain evidence="6">KCTC 42731</strain>
    </source>
</reference>
<evidence type="ECO:0000259" key="5">
    <source>
        <dbReference type="PROSITE" id="PS52004"/>
    </source>
</evidence>
<proteinExistence type="inferred from homology"/>
<evidence type="ECO:0000256" key="2">
    <source>
        <dbReference type="ARBA" id="ARBA00008467"/>
    </source>
</evidence>
<accession>A0A919BKW2</accession>
<comment type="similarity">
    <text evidence="2 4">Belongs to the thiolase-like superfamily. Beta-ketoacyl-ACP synthases family.</text>
</comment>
<dbReference type="Proteomes" id="UP000623842">
    <property type="component" value="Unassembled WGS sequence"/>
</dbReference>
<dbReference type="PROSITE" id="PS00606">
    <property type="entry name" value="KS3_1"/>
    <property type="match status" value="1"/>
</dbReference>
<dbReference type="EMBL" id="BNCK01000006">
    <property type="protein sequence ID" value="GHF97100.1"/>
    <property type="molecule type" value="Genomic_DNA"/>
</dbReference>
<dbReference type="Gene3D" id="3.40.47.10">
    <property type="match status" value="2"/>
</dbReference>
<dbReference type="PROSITE" id="PS52004">
    <property type="entry name" value="KS3_2"/>
    <property type="match status" value="1"/>
</dbReference>
<dbReference type="InterPro" id="IPR020841">
    <property type="entry name" value="PKS_Beta-ketoAc_synthase_dom"/>
</dbReference>
<evidence type="ECO:0000256" key="1">
    <source>
        <dbReference type="ARBA" id="ARBA00005194"/>
    </source>
</evidence>
<keyword evidence="3 4" id="KW-0808">Transferase</keyword>
<comment type="caution">
    <text evidence="6">The sequence shown here is derived from an EMBL/GenBank/DDBJ whole genome shotgun (WGS) entry which is preliminary data.</text>
</comment>
<dbReference type="InterPro" id="IPR018201">
    <property type="entry name" value="Ketoacyl_synth_AS"/>
</dbReference>
<dbReference type="GO" id="GO:0004315">
    <property type="term" value="F:3-oxoacyl-[acyl-carrier-protein] synthase activity"/>
    <property type="evidence" value="ECO:0007669"/>
    <property type="project" value="InterPro"/>
</dbReference>
<dbReference type="SMART" id="SM00825">
    <property type="entry name" value="PKS_KS"/>
    <property type="match status" value="1"/>
</dbReference>
<dbReference type="RefSeq" id="WP_189771463.1">
    <property type="nucleotide sequence ID" value="NZ_BNCK01000006.1"/>
</dbReference>
<evidence type="ECO:0000256" key="4">
    <source>
        <dbReference type="RuleBase" id="RU003694"/>
    </source>
</evidence>
<protein>
    <submittedName>
        <fullName evidence="6">Beta-ketoacyl-[acyl-carrier-protein] synthase II</fullName>
    </submittedName>
</protein>
<evidence type="ECO:0000313" key="7">
    <source>
        <dbReference type="Proteomes" id="UP000623842"/>
    </source>
</evidence>
<dbReference type="SUPFAM" id="SSF53901">
    <property type="entry name" value="Thiolase-like"/>
    <property type="match status" value="2"/>
</dbReference>
<dbReference type="InterPro" id="IPR014031">
    <property type="entry name" value="Ketoacyl_synth_C"/>
</dbReference>
<evidence type="ECO:0000313" key="6">
    <source>
        <dbReference type="EMBL" id="GHF97100.1"/>
    </source>
</evidence>
<dbReference type="InterPro" id="IPR014030">
    <property type="entry name" value="Ketoacyl_synth_N"/>
</dbReference>
<dbReference type="Pfam" id="PF02801">
    <property type="entry name" value="Ketoacyl-synt_C"/>
    <property type="match status" value="1"/>
</dbReference>
<dbReference type="Pfam" id="PF00109">
    <property type="entry name" value="ketoacyl-synt"/>
    <property type="match status" value="1"/>
</dbReference>
<dbReference type="InterPro" id="IPR000794">
    <property type="entry name" value="Beta-ketoacyl_synthase"/>
</dbReference>
<feature type="domain" description="Ketosynthase family 3 (KS3)" evidence="5">
    <location>
        <begin position="1"/>
        <end position="394"/>
    </location>
</feature>
<dbReference type="PANTHER" id="PTHR11712">
    <property type="entry name" value="POLYKETIDE SYNTHASE-RELATED"/>
    <property type="match status" value="1"/>
</dbReference>
<comment type="pathway">
    <text evidence="1">Lipid metabolism; fatty acid biosynthesis.</text>
</comment>
<reference evidence="6" key="1">
    <citation type="journal article" date="2014" name="Int. J. Syst. Evol. Microbiol.">
        <title>Complete genome sequence of Corynebacterium casei LMG S-19264T (=DSM 44701T), isolated from a smear-ripened cheese.</title>
        <authorList>
            <consortium name="US DOE Joint Genome Institute (JGI-PGF)"/>
            <person name="Walter F."/>
            <person name="Albersmeier A."/>
            <person name="Kalinowski J."/>
            <person name="Ruckert C."/>
        </authorList>
    </citation>
    <scope>NUCLEOTIDE SEQUENCE</scope>
    <source>
        <strain evidence="6">KCTC 42731</strain>
    </source>
</reference>
<organism evidence="6 7">
    <name type="scientific">Thalassotalea marina</name>
    <dbReference type="NCBI Taxonomy" id="1673741"/>
    <lineage>
        <taxon>Bacteria</taxon>
        <taxon>Pseudomonadati</taxon>
        <taxon>Pseudomonadota</taxon>
        <taxon>Gammaproteobacteria</taxon>
        <taxon>Alteromonadales</taxon>
        <taxon>Colwelliaceae</taxon>
        <taxon>Thalassotalea</taxon>
    </lineage>
</organism>
<name>A0A919BKW2_9GAMM</name>
<dbReference type="GO" id="GO:0006633">
    <property type="term" value="P:fatty acid biosynthetic process"/>
    <property type="evidence" value="ECO:0007669"/>
    <property type="project" value="InterPro"/>
</dbReference>
<dbReference type="PANTHER" id="PTHR11712:SF320">
    <property type="entry name" value="BETA-KETOACYL SYNTHASE"/>
    <property type="match status" value="1"/>
</dbReference>
<gene>
    <name evidence="6" type="ORF">GCM10017161_26520</name>
</gene>
<evidence type="ECO:0000256" key="3">
    <source>
        <dbReference type="ARBA" id="ARBA00022679"/>
    </source>
</evidence>
<keyword evidence="7" id="KW-1185">Reference proteome</keyword>
<dbReference type="CDD" id="cd00834">
    <property type="entry name" value="KAS_I_II"/>
    <property type="match status" value="1"/>
</dbReference>
<dbReference type="NCBIfam" id="NF006618">
    <property type="entry name" value="PRK09185.1"/>
    <property type="match status" value="1"/>
</dbReference>
<dbReference type="InterPro" id="IPR016039">
    <property type="entry name" value="Thiolase-like"/>
</dbReference>
<dbReference type="AlphaFoldDB" id="A0A919BKW2"/>
<sequence>MSFLNDVGIVCSLGHDKDSVFDSLINKADEEYLKPWSKALDSDKVFWCGQVAETSNMQSLLDGYEPAMQTRNNQLAMLAYQQIKPAIDMLTQDMPATRIAVVVGTSTSGIKEGEVARQVFCDHQQWPSDFDYALQEMVSPADFIATVSGAKGPVYSISTACSSSAKALASARALLQSDLADLVICGGVDTLSHLPNNGFNALESIAATLCNPLSAERDGINIGEGAALFVMSRQTSPIMLRGVGETSDAHHISAPHPEGIGAQSAMQQALNDAGLSGQDIDYINLHGTATPKNDAMETLAVSQVFGEQVPCSSTKRFTGHTLGAAGAIEAALLWLLLSPRNTHGALPKNKSDFGIAPDLARIAVSQGHSVQRLDNALSNSFAFGGNNISVILGKTA</sequence>
<dbReference type="GO" id="GO:0005829">
    <property type="term" value="C:cytosol"/>
    <property type="evidence" value="ECO:0007669"/>
    <property type="project" value="TreeGrafter"/>
</dbReference>